<name>A0A9N9C963_9GLOM</name>
<feature type="domain" description="Plastocyanin-like" evidence="4">
    <location>
        <begin position="9"/>
        <end position="123"/>
    </location>
</feature>
<gene>
    <name evidence="5" type="ORF">DERYTH_LOCUS7376</name>
</gene>
<dbReference type="InterPro" id="IPR001117">
    <property type="entry name" value="Cu-oxidase_2nd"/>
</dbReference>
<feature type="non-terminal residue" evidence="5">
    <location>
        <position position="404"/>
    </location>
</feature>
<dbReference type="Gene3D" id="2.60.40.420">
    <property type="entry name" value="Cupredoxins - blue copper proteins"/>
    <property type="match status" value="3"/>
</dbReference>
<dbReference type="Proteomes" id="UP000789405">
    <property type="component" value="Unassembled WGS sequence"/>
</dbReference>
<evidence type="ECO:0000313" key="5">
    <source>
        <dbReference type="EMBL" id="CAG8595576.1"/>
    </source>
</evidence>
<protein>
    <submittedName>
        <fullName evidence="5">4601_t:CDS:1</fullName>
    </submittedName>
</protein>
<comment type="similarity">
    <text evidence="1">Belongs to the multicopper oxidase family.</text>
</comment>
<dbReference type="Pfam" id="PF07732">
    <property type="entry name" value="Cu-oxidase_3"/>
    <property type="match status" value="1"/>
</dbReference>
<dbReference type="CDD" id="cd13886">
    <property type="entry name" value="CuRO_2_MCO_like_1"/>
    <property type="match status" value="1"/>
</dbReference>
<evidence type="ECO:0000256" key="2">
    <source>
        <dbReference type="ARBA" id="ARBA00023008"/>
    </source>
</evidence>
<dbReference type="Pfam" id="PF00394">
    <property type="entry name" value="Cu-oxidase"/>
    <property type="match status" value="1"/>
</dbReference>
<dbReference type="AlphaFoldDB" id="A0A9N9C963"/>
<dbReference type="InterPro" id="IPR045087">
    <property type="entry name" value="Cu-oxidase_fam"/>
</dbReference>
<comment type="caution">
    <text evidence="5">The sequence shown here is derived from an EMBL/GenBank/DDBJ whole genome shotgun (WGS) entry which is preliminary data.</text>
</comment>
<keyword evidence="6" id="KW-1185">Reference proteome</keyword>
<organism evidence="5 6">
    <name type="scientific">Dentiscutata erythropus</name>
    <dbReference type="NCBI Taxonomy" id="1348616"/>
    <lineage>
        <taxon>Eukaryota</taxon>
        <taxon>Fungi</taxon>
        <taxon>Fungi incertae sedis</taxon>
        <taxon>Mucoromycota</taxon>
        <taxon>Glomeromycotina</taxon>
        <taxon>Glomeromycetes</taxon>
        <taxon>Diversisporales</taxon>
        <taxon>Gigasporaceae</taxon>
        <taxon>Dentiscutata</taxon>
    </lineage>
</organism>
<dbReference type="FunFam" id="2.60.40.420:FF:000045">
    <property type="entry name" value="Laccase 2"/>
    <property type="match status" value="1"/>
</dbReference>
<dbReference type="EMBL" id="CAJVPY010003584">
    <property type="protein sequence ID" value="CAG8595576.1"/>
    <property type="molecule type" value="Genomic_DNA"/>
</dbReference>
<dbReference type="CDD" id="cd13857">
    <property type="entry name" value="CuRO_1_Diphenol_Ox"/>
    <property type="match status" value="1"/>
</dbReference>
<dbReference type="OrthoDB" id="2121828at2759"/>
<reference evidence="5" key="1">
    <citation type="submission" date="2021-06" db="EMBL/GenBank/DDBJ databases">
        <authorList>
            <person name="Kallberg Y."/>
            <person name="Tangrot J."/>
            <person name="Rosling A."/>
        </authorList>
    </citation>
    <scope>NUCLEOTIDE SEQUENCE</scope>
    <source>
        <strain evidence="5">MA453B</strain>
    </source>
</reference>
<evidence type="ECO:0000313" key="6">
    <source>
        <dbReference type="Proteomes" id="UP000789405"/>
    </source>
</evidence>
<evidence type="ECO:0000259" key="4">
    <source>
        <dbReference type="Pfam" id="PF07732"/>
    </source>
</evidence>
<accession>A0A9N9C963</accession>
<dbReference type="GO" id="GO:0005507">
    <property type="term" value="F:copper ion binding"/>
    <property type="evidence" value="ECO:0007669"/>
    <property type="project" value="InterPro"/>
</dbReference>
<evidence type="ECO:0000259" key="3">
    <source>
        <dbReference type="Pfam" id="PF00394"/>
    </source>
</evidence>
<keyword evidence="2" id="KW-0186">Copper</keyword>
<feature type="domain" description="Plastocyanin-like" evidence="3">
    <location>
        <begin position="133"/>
        <end position="295"/>
    </location>
</feature>
<dbReference type="GO" id="GO:0016491">
    <property type="term" value="F:oxidoreductase activity"/>
    <property type="evidence" value="ECO:0007669"/>
    <property type="project" value="TreeGrafter"/>
</dbReference>
<dbReference type="InterPro" id="IPR008972">
    <property type="entry name" value="Cupredoxin"/>
</dbReference>
<dbReference type="SUPFAM" id="SSF49503">
    <property type="entry name" value="Cupredoxins"/>
    <property type="match status" value="2"/>
</dbReference>
<dbReference type="PANTHER" id="PTHR11709:SF414">
    <property type="entry name" value="ADR239WP"/>
    <property type="match status" value="1"/>
</dbReference>
<proteinExistence type="inferred from homology"/>
<sequence length="404" mass="45711">DIVYKNLTITRGSYAPDGFKRDMFLINGQFPGPLIECNKGDTIVMNVKNELDEDTTIHSHGIFQRGTPWYDGVPGQSQCGIPSNGSFTYTFKVEQSGTYWYHSHSRTQYIEGILGPLIIYDPDDPYKNDYDEEIIVILQDWYHTDAKTLLATYLSPKSNGSEPTPDNGLINGHNSYNCSWAPEGSDCKNNAPLAQFNFVQGKRYRLRIINTSAFYEFIFSIDGHPLDVIEVEGMMTQRLTVHRLPINIAQRYSVIVTANQTVGQYWMRAEMESFCHRVVPDNLNPLVKAVVAYNGSTGQSPTSTPWSDNVENCTDLNDTELKPFEPQDVPNAGKNFTTLITFHPDAHNVTLGYINNLTYKIDSYPTLLKVYNGVTNFTPDQVVFKIEQNETVDVTLLSINNNFY</sequence>
<evidence type="ECO:0000256" key="1">
    <source>
        <dbReference type="ARBA" id="ARBA00010609"/>
    </source>
</evidence>
<dbReference type="InterPro" id="IPR011707">
    <property type="entry name" value="Cu-oxidase-like_N"/>
</dbReference>
<dbReference type="PANTHER" id="PTHR11709">
    <property type="entry name" value="MULTI-COPPER OXIDASE"/>
    <property type="match status" value="1"/>
</dbReference>